<evidence type="ECO:0000313" key="2">
    <source>
        <dbReference type="EMBL" id="QNA44140.1"/>
    </source>
</evidence>
<gene>
    <name evidence="2" type="ORF">H4075_19030</name>
</gene>
<dbReference type="CDD" id="cd03398">
    <property type="entry name" value="PAP2_haloperoxidase"/>
    <property type="match status" value="1"/>
</dbReference>
<sequence length="423" mass="46146">MMKKMLLLLTVTASMISACSRNSNPGNTVEKLPNTVVLQWNEIAFKAFDGPVYQHSLMASRINVMMHLAMHDAINAVYPVYQTYAFTGIDKKADVIAAAVSAAHAVLLNEIPAKKDYLDSALNVDLEKIKNPEAKEKGIALGKQAAQAILALRATDGAGADPVGLIQPSEVPGVYNVVPPFNFIFAPFWENVKPFGLQTKNQFRSVAPPALTSQLYTGSFIEVKERGKLNSTTRTADETAYSKFWYEFSEAGWNRVARVAATNKKLNLFEAARLFALVDMALADAYIAGWDSKLHYNFWRPYTAIRAAASDGNDATPADLTWEPSEVTPPIQDYPSTHSALGNAGAAVLAKLLGDNTPFTMTSFTAVPQGSTRSFTSFSQAANENASSRVMAGIHFRFSCNAGQEMGTKIGNWLTDHYLLPKQ</sequence>
<dbReference type="InterPro" id="IPR052559">
    <property type="entry name" value="V-haloperoxidase"/>
</dbReference>
<dbReference type="PROSITE" id="PS51257">
    <property type="entry name" value="PROKAR_LIPOPROTEIN"/>
    <property type="match status" value="1"/>
</dbReference>
<dbReference type="AlphaFoldDB" id="A0A7G5XF87"/>
<keyword evidence="3" id="KW-1185">Reference proteome</keyword>
<keyword evidence="1" id="KW-0732">Signal</keyword>
<name>A0A7G5XF87_9BACT</name>
<dbReference type="Gene3D" id="1.10.606.20">
    <property type="match status" value="1"/>
</dbReference>
<accession>A0A7G5XF87</accession>
<dbReference type="KEGG" id="lacs:H4075_19030"/>
<reference evidence="3" key="1">
    <citation type="submission" date="2020-08" db="EMBL/GenBank/DDBJ databases">
        <title>Lacibacter sp. S13-6-6 genome sequencing.</title>
        <authorList>
            <person name="Jin L."/>
        </authorList>
    </citation>
    <scope>NUCLEOTIDE SEQUENCE [LARGE SCALE GENOMIC DNA]</scope>
    <source>
        <strain evidence="3">S13-6-6</strain>
    </source>
</reference>
<dbReference type="EMBL" id="CP060007">
    <property type="protein sequence ID" value="QNA44140.1"/>
    <property type="molecule type" value="Genomic_DNA"/>
</dbReference>
<feature type="chain" id="PRO_5028977444" evidence="1">
    <location>
        <begin position="24"/>
        <end position="423"/>
    </location>
</feature>
<evidence type="ECO:0000256" key="1">
    <source>
        <dbReference type="SAM" id="SignalP"/>
    </source>
</evidence>
<dbReference type="RefSeq" id="WP_182802402.1">
    <property type="nucleotide sequence ID" value="NZ_CP060007.1"/>
</dbReference>
<proteinExistence type="predicted"/>
<protein>
    <submittedName>
        <fullName evidence="2">Vanadium-dependent haloperoxidase</fullName>
    </submittedName>
</protein>
<dbReference type="PANTHER" id="PTHR34599:SF1">
    <property type="entry name" value="PHOSPHATIDIC ACID PHOSPHATASE TYPE 2_HALOPEROXIDASE DOMAIN-CONTAINING PROTEIN"/>
    <property type="match status" value="1"/>
</dbReference>
<feature type="signal peptide" evidence="1">
    <location>
        <begin position="1"/>
        <end position="23"/>
    </location>
</feature>
<organism evidence="2 3">
    <name type="scientific">Lacibacter sediminis</name>
    <dbReference type="NCBI Taxonomy" id="2760713"/>
    <lineage>
        <taxon>Bacteria</taxon>
        <taxon>Pseudomonadati</taxon>
        <taxon>Bacteroidota</taxon>
        <taxon>Chitinophagia</taxon>
        <taxon>Chitinophagales</taxon>
        <taxon>Chitinophagaceae</taxon>
        <taxon>Lacibacter</taxon>
    </lineage>
</organism>
<evidence type="ECO:0000313" key="3">
    <source>
        <dbReference type="Proteomes" id="UP000515344"/>
    </source>
</evidence>
<dbReference type="Proteomes" id="UP000515344">
    <property type="component" value="Chromosome"/>
</dbReference>
<dbReference type="SUPFAM" id="SSF48317">
    <property type="entry name" value="Acid phosphatase/Vanadium-dependent haloperoxidase"/>
    <property type="match status" value="1"/>
</dbReference>
<dbReference type="PANTHER" id="PTHR34599">
    <property type="entry name" value="PEROXIDASE-RELATED"/>
    <property type="match status" value="1"/>
</dbReference>
<dbReference type="InterPro" id="IPR036938">
    <property type="entry name" value="PAP2/HPO_sf"/>
</dbReference>